<comment type="caution">
    <text evidence="2">The sequence shown here is derived from an EMBL/GenBank/DDBJ whole genome shotgun (WGS) entry which is preliminary data.</text>
</comment>
<keyword evidence="3" id="KW-1185">Reference proteome</keyword>
<sequence>MKKSNIGALVGNSAALLPPSEVVAPVRSEGRDVATALGFPPNPNLNPTNLVPKEGNLPSKMSYKWKKVDSHVNRGSMGPQNQEKILAAENDSGRAYCPDSSNEHRISQDLSKSFHNPLGSNLNDFGKSINGEIRISENMAEFSSKIADLEGSNMAGEGNVPGHAGCPDLSNVSGRCVGPHSSQMLDCFGPWVDGLDPRSDVAEVKYMDKL</sequence>
<proteinExistence type="predicted"/>
<dbReference type="AlphaFoldDB" id="A0ABD1TCI2"/>
<name>A0ABD1TCI2_9LAMI</name>
<gene>
    <name evidence="2" type="ORF">Adt_16026</name>
</gene>
<evidence type="ECO:0000256" key="1">
    <source>
        <dbReference type="SAM" id="MobiDB-lite"/>
    </source>
</evidence>
<accession>A0ABD1TCI2</accession>
<evidence type="ECO:0000313" key="2">
    <source>
        <dbReference type="EMBL" id="KAL2510426.1"/>
    </source>
</evidence>
<dbReference type="Proteomes" id="UP001604336">
    <property type="component" value="Unassembled WGS sequence"/>
</dbReference>
<organism evidence="2 3">
    <name type="scientific">Abeliophyllum distichum</name>
    <dbReference type="NCBI Taxonomy" id="126358"/>
    <lineage>
        <taxon>Eukaryota</taxon>
        <taxon>Viridiplantae</taxon>
        <taxon>Streptophyta</taxon>
        <taxon>Embryophyta</taxon>
        <taxon>Tracheophyta</taxon>
        <taxon>Spermatophyta</taxon>
        <taxon>Magnoliopsida</taxon>
        <taxon>eudicotyledons</taxon>
        <taxon>Gunneridae</taxon>
        <taxon>Pentapetalae</taxon>
        <taxon>asterids</taxon>
        <taxon>lamiids</taxon>
        <taxon>Lamiales</taxon>
        <taxon>Oleaceae</taxon>
        <taxon>Forsythieae</taxon>
        <taxon>Abeliophyllum</taxon>
    </lineage>
</organism>
<protein>
    <submittedName>
        <fullName evidence="2">Uncharacterized protein</fullName>
    </submittedName>
</protein>
<evidence type="ECO:0000313" key="3">
    <source>
        <dbReference type="Proteomes" id="UP001604336"/>
    </source>
</evidence>
<reference evidence="3" key="1">
    <citation type="submission" date="2024-07" db="EMBL/GenBank/DDBJ databases">
        <title>Two chromosome-level genome assemblies of Korean endemic species Abeliophyllum distichum and Forsythia ovata (Oleaceae).</title>
        <authorList>
            <person name="Jang H."/>
        </authorList>
    </citation>
    <scope>NUCLEOTIDE SEQUENCE [LARGE SCALE GENOMIC DNA]</scope>
</reference>
<feature type="region of interest" description="Disordered" evidence="1">
    <location>
        <begin position="34"/>
        <end position="58"/>
    </location>
</feature>
<dbReference type="EMBL" id="JBFOLK010000005">
    <property type="protein sequence ID" value="KAL2510426.1"/>
    <property type="molecule type" value="Genomic_DNA"/>
</dbReference>